<keyword evidence="1" id="KW-0067">ATP-binding</keyword>
<accession>A0ABW7P5X4</accession>
<proteinExistence type="predicted"/>
<sequence>MHTNDQIKFGPADELLTESELSRLYNVRLRRLMVQTGEHFQSTICPVFGIREPDQDMPISYPLNKGKY</sequence>
<comment type="caution">
    <text evidence="1">The sequence shown here is derived from an EMBL/GenBank/DDBJ whole genome shotgun (WGS) entry which is preliminary data.</text>
</comment>
<keyword evidence="2" id="KW-1185">Reference proteome</keyword>
<name>A0ABW7P5X4_9GAMM</name>
<keyword evidence="1" id="KW-0547">Nucleotide-binding</keyword>
<dbReference type="EMBL" id="JBGFTR010000123">
    <property type="protein sequence ID" value="MFH7566634.1"/>
    <property type="molecule type" value="Genomic_DNA"/>
</dbReference>
<gene>
    <name evidence="1" type="ORF">AB9R89_15205</name>
</gene>
<organism evidence="1 2">
    <name type="scientific">Oceanimonas smirnovii</name>
    <dbReference type="NCBI Taxonomy" id="264574"/>
    <lineage>
        <taxon>Bacteria</taxon>
        <taxon>Pseudomonadati</taxon>
        <taxon>Pseudomonadota</taxon>
        <taxon>Gammaproteobacteria</taxon>
        <taxon>Aeromonadales</taxon>
        <taxon>Aeromonadaceae</taxon>
        <taxon>Oceanimonas</taxon>
    </lineage>
</organism>
<dbReference type="Proteomes" id="UP001610706">
    <property type="component" value="Unassembled WGS sequence"/>
</dbReference>
<evidence type="ECO:0000313" key="2">
    <source>
        <dbReference type="Proteomes" id="UP001610706"/>
    </source>
</evidence>
<protein>
    <submittedName>
        <fullName evidence="1">ABC transporter ATP-binding protein</fullName>
    </submittedName>
</protein>
<feature type="non-terminal residue" evidence="1">
    <location>
        <position position="68"/>
    </location>
</feature>
<dbReference type="GO" id="GO:0005524">
    <property type="term" value="F:ATP binding"/>
    <property type="evidence" value="ECO:0007669"/>
    <property type="project" value="UniProtKB-KW"/>
</dbReference>
<reference evidence="1 2" key="1">
    <citation type="submission" date="2024-08" db="EMBL/GenBank/DDBJ databases">
        <title>Oceanimonas smirnovii Genome sequencing and assembly.</title>
        <authorList>
            <person name="Tang B."/>
        </authorList>
    </citation>
    <scope>NUCLEOTIDE SEQUENCE [LARGE SCALE GENOMIC DNA]</scope>
    <source>
        <strain evidence="1 2">OS2020-119</strain>
    </source>
</reference>
<evidence type="ECO:0000313" key="1">
    <source>
        <dbReference type="EMBL" id="MFH7566634.1"/>
    </source>
</evidence>